<gene>
    <name evidence="2" type="ORF">CM83_104810</name>
</gene>
<feature type="non-terminal residue" evidence="2">
    <location>
        <position position="1"/>
    </location>
</feature>
<accession>A0A0A9W0B5</accession>
<organism evidence="2">
    <name type="scientific">Lygus hesperus</name>
    <name type="common">Western plant bug</name>
    <dbReference type="NCBI Taxonomy" id="30085"/>
    <lineage>
        <taxon>Eukaryota</taxon>
        <taxon>Metazoa</taxon>
        <taxon>Ecdysozoa</taxon>
        <taxon>Arthropoda</taxon>
        <taxon>Hexapoda</taxon>
        <taxon>Insecta</taxon>
        <taxon>Pterygota</taxon>
        <taxon>Neoptera</taxon>
        <taxon>Paraneoptera</taxon>
        <taxon>Hemiptera</taxon>
        <taxon>Heteroptera</taxon>
        <taxon>Panheteroptera</taxon>
        <taxon>Cimicomorpha</taxon>
        <taxon>Miridae</taxon>
        <taxon>Mirini</taxon>
        <taxon>Lygus</taxon>
    </lineage>
</organism>
<name>A0A0A9W0B5_LYGHE</name>
<dbReference type="PANTHER" id="PTHR47592">
    <property type="entry name" value="PBF68 PROTEIN"/>
    <property type="match status" value="1"/>
</dbReference>
<feature type="non-terminal residue" evidence="2">
    <location>
        <position position="102"/>
    </location>
</feature>
<proteinExistence type="predicted"/>
<feature type="domain" description="Retrovirus-related Pol polyprotein from transposon TNT 1-94-like beta-barrel" evidence="1">
    <location>
        <begin position="22"/>
        <end position="101"/>
    </location>
</feature>
<dbReference type="InterPro" id="IPR054722">
    <property type="entry name" value="PolX-like_BBD"/>
</dbReference>
<dbReference type="EMBL" id="GBHO01043721">
    <property type="protein sequence ID" value="JAF99882.1"/>
    <property type="molecule type" value="Transcribed_RNA"/>
</dbReference>
<reference evidence="2" key="2">
    <citation type="submission" date="2014-07" db="EMBL/GenBank/DDBJ databases">
        <authorList>
            <person name="Hull J."/>
        </authorList>
    </citation>
    <scope>NUCLEOTIDE SEQUENCE</scope>
</reference>
<dbReference type="Pfam" id="PF22936">
    <property type="entry name" value="Pol_BBD"/>
    <property type="match status" value="1"/>
</dbReference>
<dbReference type="AlphaFoldDB" id="A0A0A9W0B5"/>
<evidence type="ECO:0000313" key="2">
    <source>
        <dbReference type="EMBL" id="JAF99882.1"/>
    </source>
</evidence>
<evidence type="ECO:0000259" key="1">
    <source>
        <dbReference type="Pfam" id="PF22936"/>
    </source>
</evidence>
<protein>
    <recommendedName>
        <fullName evidence="1">Retrovirus-related Pol polyprotein from transposon TNT 1-94-like beta-barrel domain-containing protein</fullName>
    </recommendedName>
</protein>
<reference evidence="2" key="1">
    <citation type="journal article" date="2014" name="PLoS ONE">
        <title>Transcriptome-Based Identification of ABC Transporters in the Western Tarnished Plant Bug Lygus hesperus.</title>
        <authorList>
            <person name="Hull J.J."/>
            <person name="Chaney K."/>
            <person name="Geib S.M."/>
            <person name="Fabrick J.A."/>
            <person name="Brent C.S."/>
            <person name="Walsh D."/>
            <person name="Lavine L.C."/>
        </authorList>
    </citation>
    <scope>NUCLEOTIDE SEQUENCE</scope>
</reference>
<sequence>NGTGDSMLMTETALNVSNSTKWCLDSGCSSHMCSDEERFEKLETAGCSRVNLANTSSSGVSGKGIVKIKVSIDDEKRVINLNETLHVPDLRSNLLSVSKMTD</sequence>